<dbReference type="SMART" id="SM00507">
    <property type="entry name" value="HNHc"/>
    <property type="match status" value="1"/>
</dbReference>
<protein>
    <submittedName>
        <fullName evidence="3">DUF222 domain-containing protein</fullName>
    </submittedName>
</protein>
<dbReference type="EMBL" id="JAVREI010000011">
    <property type="protein sequence ID" value="MDT0277286.1"/>
    <property type="molecule type" value="Genomic_DNA"/>
</dbReference>
<feature type="compositionally biased region" description="Low complexity" evidence="1">
    <location>
        <begin position="312"/>
        <end position="322"/>
    </location>
</feature>
<evidence type="ECO:0000259" key="2">
    <source>
        <dbReference type="SMART" id="SM00507"/>
    </source>
</evidence>
<reference evidence="4" key="1">
    <citation type="submission" date="2023-07" db="EMBL/GenBank/DDBJ databases">
        <title>30 novel species of actinomycetes from the DSMZ collection.</title>
        <authorList>
            <person name="Nouioui I."/>
        </authorList>
    </citation>
    <scope>NUCLEOTIDE SEQUENCE [LARGE SCALE GENOMIC DNA]</scope>
    <source>
        <strain evidence="4">DSM 46792</strain>
    </source>
</reference>
<gene>
    <name evidence="3" type="ORF">RM425_15375</name>
</gene>
<accession>A0ABU2KAR4</accession>
<feature type="compositionally biased region" description="Pro residues" evidence="1">
    <location>
        <begin position="389"/>
        <end position="410"/>
    </location>
</feature>
<dbReference type="InterPro" id="IPR003615">
    <property type="entry name" value="HNH_nuc"/>
</dbReference>
<dbReference type="RefSeq" id="WP_311346092.1">
    <property type="nucleotide sequence ID" value="NZ_JAVREI010000011.1"/>
</dbReference>
<evidence type="ECO:0000313" key="3">
    <source>
        <dbReference type="EMBL" id="MDT0277286.1"/>
    </source>
</evidence>
<evidence type="ECO:0000313" key="4">
    <source>
        <dbReference type="Proteomes" id="UP001183222"/>
    </source>
</evidence>
<evidence type="ECO:0000256" key="1">
    <source>
        <dbReference type="SAM" id="MobiDB-lite"/>
    </source>
</evidence>
<feature type="region of interest" description="Disordered" evidence="1">
    <location>
        <begin position="381"/>
        <end position="472"/>
    </location>
</feature>
<organism evidence="3 4">
    <name type="scientific">Blastococcus goldschmidtiae</name>
    <dbReference type="NCBI Taxonomy" id="3075546"/>
    <lineage>
        <taxon>Bacteria</taxon>
        <taxon>Bacillati</taxon>
        <taxon>Actinomycetota</taxon>
        <taxon>Actinomycetes</taxon>
        <taxon>Geodermatophilales</taxon>
        <taxon>Geodermatophilaceae</taxon>
        <taxon>Blastococcus</taxon>
    </lineage>
</organism>
<name>A0ABU2KAR4_9ACTN</name>
<feature type="region of interest" description="Disordered" evidence="1">
    <location>
        <begin position="312"/>
        <end position="331"/>
    </location>
</feature>
<feature type="domain" description="HNH nuclease" evidence="2">
    <location>
        <begin position="620"/>
        <end position="672"/>
    </location>
</feature>
<comment type="caution">
    <text evidence="3">The sequence shown here is derived from an EMBL/GenBank/DDBJ whole genome shotgun (WGS) entry which is preliminary data.</text>
</comment>
<sequence>MFDTASLPGAPAGAPSVGWASGPLGAVQAAEREISKQTAIRARAVAEFAATRPAWADRPAGTPGAMSAERRAARPEVLAEVSEWAAHELAVALSRTTTAAENLLERSLTLVHRLPRTLVALECGVIHDGHLWHLLEKVGPIPDLTTRARVEQEVLDWVVGRSVTTPPQLAGKVRRSVLRHDAEAAAQRLLTALRKRGVSVRPDQREGMAVFEALLALPEAQALLDALGQYADAIDEPGDTRSRGQKMADCLLDLVLRPGEHDHAAVQARLTLVAGVPTLAGGAAPGEIGGEPVPAEMVRALARALGLLPGAPSSPPAASFPAHDLSPDEPPVETWTAAMRSADERWWAEVEARALRGDWGGADDPPPDELERWWALESARDQLSRTAPPVAPPIAPPPTGQAAPTAPPPTGRAQPGRAPTTPPAPESALPAPPSPGSSATTLPSPDSAPTPPVGDGPDDEASPAPGTGSWADADRAVDEAGAILLDLQRAMHSAGRAVDGARRADADDVEAWQDSAAGRPSTAASTLDRLHALADEQRQALAHLLDRGAGRGLVDRPRIAVVDELTGALLCLTDSDELRRHATCGARRCRRDPARCDHDLSGRPGLGAPAPTDGYRPGAALDRFVRARDPRCRFPGCRRRVPRGGELDHDRPWPEGPTSAGNLVGYCTGHHRGKHQAPGWRHHLAADGTLTVATPTGLIATTAPPPF</sequence>
<dbReference type="Proteomes" id="UP001183222">
    <property type="component" value="Unassembled WGS sequence"/>
</dbReference>
<keyword evidence="4" id="KW-1185">Reference proteome</keyword>
<feature type="compositionally biased region" description="Low complexity" evidence="1">
    <location>
        <begin position="436"/>
        <end position="445"/>
    </location>
</feature>
<dbReference type="CDD" id="cd00085">
    <property type="entry name" value="HNHc"/>
    <property type="match status" value="1"/>
</dbReference>
<dbReference type="Pfam" id="PF02720">
    <property type="entry name" value="DUF222"/>
    <property type="match status" value="1"/>
</dbReference>
<proteinExistence type="predicted"/>
<feature type="compositionally biased region" description="Pro residues" evidence="1">
    <location>
        <begin position="420"/>
        <end position="435"/>
    </location>
</feature>
<dbReference type="InterPro" id="IPR003870">
    <property type="entry name" value="DUF222"/>
</dbReference>